<evidence type="ECO:0000313" key="9">
    <source>
        <dbReference type="Proteomes" id="UP001642409"/>
    </source>
</evidence>
<dbReference type="AlphaFoldDB" id="A0AA86NDW9"/>
<dbReference type="InterPro" id="IPR011992">
    <property type="entry name" value="EF-hand-dom_pair"/>
</dbReference>
<dbReference type="InterPro" id="IPR002048">
    <property type="entry name" value="EF_hand_dom"/>
</dbReference>
<evidence type="ECO:0000313" key="5">
    <source>
        <dbReference type="EMBL" id="CAI9917309.1"/>
    </source>
</evidence>
<dbReference type="EMBL" id="CAXDID020000415">
    <property type="protein sequence ID" value="CAL6089075.1"/>
    <property type="molecule type" value="Genomic_DNA"/>
</dbReference>
<name>A0AA86NDW9_9EUKA</name>
<evidence type="ECO:0000313" key="7">
    <source>
        <dbReference type="EMBL" id="CAL6089075.1"/>
    </source>
</evidence>
<evidence type="ECO:0000313" key="8">
    <source>
        <dbReference type="EMBL" id="CAL6096876.1"/>
    </source>
</evidence>
<reference evidence="5" key="1">
    <citation type="submission" date="2023-06" db="EMBL/GenBank/DDBJ databases">
        <authorList>
            <person name="Kurt Z."/>
        </authorList>
    </citation>
    <scope>NUCLEOTIDE SEQUENCE</scope>
</reference>
<dbReference type="Pfam" id="PF13499">
    <property type="entry name" value="EF-hand_7"/>
    <property type="match status" value="1"/>
</dbReference>
<proteinExistence type="predicted"/>
<feature type="domain" description="EF-hand" evidence="4">
    <location>
        <begin position="41"/>
        <end position="77"/>
    </location>
</feature>
<evidence type="ECO:0000259" key="4">
    <source>
        <dbReference type="PROSITE" id="PS50222"/>
    </source>
</evidence>
<feature type="domain" description="EF-hand" evidence="4">
    <location>
        <begin position="78"/>
        <end position="113"/>
    </location>
</feature>
<keyword evidence="2" id="KW-0677">Repeat</keyword>
<dbReference type="EMBL" id="CATOUU010000472">
    <property type="protein sequence ID" value="CAI9931144.1"/>
    <property type="molecule type" value="Genomic_DNA"/>
</dbReference>
<evidence type="ECO:0000256" key="2">
    <source>
        <dbReference type="ARBA" id="ARBA00022737"/>
    </source>
</evidence>
<dbReference type="Proteomes" id="UP001642409">
    <property type="component" value="Unassembled WGS sequence"/>
</dbReference>
<accession>A0AA86NDW9</accession>
<dbReference type="SUPFAM" id="SSF47473">
    <property type="entry name" value="EF-hand"/>
    <property type="match status" value="1"/>
</dbReference>
<evidence type="ECO:0000313" key="6">
    <source>
        <dbReference type="EMBL" id="CAI9931144.1"/>
    </source>
</evidence>
<comment type="caution">
    <text evidence="5">The sequence shown here is derived from an EMBL/GenBank/DDBJ whole genome shotgun (WGS) entry which is preliminary data.</text>
</comment>
<keyword evidence="9" id="KW-1185">Reference proteome</keyword>
<evidence type="ECO:0000256" key="1">
    <source>
        <dbReference type="ARBA" id="ARBA00022723"/>
    </source>
</evidence>
<dbReference type="InterPro" id="IPR051581">
    <property type="entry name" value="Ca-bind"/>
</dbReference>
<dbReference type="PANTHER" id="PTHR34524">
    <property type="entry name" value="CALCYPHOSIN"/>
    <property type="match status" value="1"/>
</dbReference>
<dbReference type="Gene3D" id="1.10.238.10">
    <property type="entry name" value="EF-hand"/>
    <property type="match status" value="1"/>
</dbReference>
<organism evidence="5">
    <name type="scientific">Hexamita inflata</name>
    <dbReference type="NCBI Taxonomy" id="28002"/>
    <lineage>
        <taxon>Eukaryota</taxon>
        <taxon>Metamonada</taxon>
        <taxon>Diplomonadida</taxon>
        <taxon>Hexamitidae</taxon>
        <taxon>Hexamitinae</taxon>
        <taxon>Hexamita</taxon>
    </lineage>
</organism>
<keyword evidence="1" id="KW-0479">Metal-binding</keyword>
<gene>
    <name evidence="6" type="ORF">HINF_LOCUS18789</name>
    <name evidence="5" type="ORF">HINF_LOCUS4954</name>
    <name evidence="7" type="ORF">HINF_LOCUS64560</name>
    <name evidence="8" type="ORF">HINF_LOCUS68638</name>
</gene>
<dbReference type="EMBL" id="CATOUU010000128">
    <property type="protein sequence ID" value="CAI9917309.1"/>
    <property type="molecule type" value="Genomic_DNA"/>
</dbReference>
<evidence type="ECO:0000256" key="3">
    <source>
        <dbReference type="ARBA" id="ARBA00022837"/>
    </source>
</evidence>
<keyword evidence="3" id="KW-0106">Calcium</keyword>
<sequence length="144" mass="17038">MLSTADTITYRYVFNELDYQQKGSLSLQQLQQALQSLDIALNQDQLNRILRTIDRNNDNYLIQFNEFCQLLYICNYADPTDPIQVLFFAADENFNGKVDKQELYTLFKKLNITVNTVDVDRLFKKFGQEELTYIQFKELINQLK</sequence>
<dbReference type="EMBL" id="CAXDID020000489">
    <property type="protein sequence ID" value="CAL6096876.1"/>
    <property type="molecule type" value="Genomic_DNA"/>
</dbReference>
<dbReference type="GO" id="GO:0005509">
    <property type="term" value="F:calcium ion binding"/>
    <property type="evidence" value="ECO:0007669"/>
    <property type="project" value="InterPro"/>
</dbReference>
<reference evidence="7 9" key="2">
    <citation type="submission" date="2024-07" db="EMBL/GenBank/DDBJ databases">
        <authorList>
            <person name="Akdeniz Z."/>
        </authorList>
    </citation>
    <scope>NUCLEOTIDE SEQUENCE [LARGE SCALE GENOMIC DNA]</scope>
</reference>
<dbReference type="PROSITE" id="PS50222">
    <property type="entry name" value="EF_HAND_2"/>
    <property type="match status" value="2"/>
</dbReference>
<protein>
    <submittedName>
        <fullName evidence="5">EF hand domain-containing protein</fullName>
    </submittedName>
    <submittedName>
        <fullName evidence="7">EF_hand domain-containing protein</fullName>
    </submittedName>
</protein>